<accession>A0ABY0A9T6</accession>
<evidence type="ECO:0000259" key="1">
    <source>
        <dbReference type="Pfam" id="PF01052"/>
    </source>
</evidence>
<dbReference type="SUPFAM" id="SSF101801">
    <property type="entry name" value="Surface presentation of antigens (SPOA)"/>
    <property type="match status" value="1"/>
</dbReference>
<feature type="domain" description="Flagellar motor switch protein FliN-like C-terminal" evidence="1">
    <location>
        <begin position="232"/>
        <end position="298"/>
    </location>
</feature>
<organism evidence="2 3">
    <name type="scientific">Variovorax beijingensis</name>
    <dbReference type="NCBI Taxonomy" id="2496117"/>
    <lineage>
        <taxon>Bacteria</taxon>
        <taxon>Pseudomonadati</taxon>
        <taxon>Pseudomonadota</taxon>
        <taxon>Betaproteobacteria</taxon>
        <taxon>Burkholderiales</taxon>
        <taxon>Comamonadaceae</taxon>
        <taxon>Variovorax</taxon>
    </lineage>
</organism>
<dbReference type="InterPro" id="IPR036429">
    <property type="entry name" value="SpoA-like_sf"/>
</dbReference>
<evidence type="ECO:0000313" key="2">
    <source>
        <dbReference type="EMBL" id="RSZ40087.1"/>
    </source>
</evidence>
<dbReference type="InterPro" id="IPR001543">
    <property type="entry name" value="FliN-like_C"/>
</dbReference>
<keyword evidence="3" id="KW-1185">Reference proteome</keyword>
<evidence type="ECO:0000313" key="3">
    <source>
        <dbReference type="Proteomes" id="UP000271137"/>
    </source>
</evidence>
<dbReference type="Pfam" id="PF01052">
    <property type="entry name" value="FliMN_C"/>
    <property type="match status" value="1"/>
</dbReference>
<keyword evidence="2" id="KW-0282">Flagellum</keyword>
<keyword evidence="2" id="KW-0966">Cell projection</keyword>
<dbReference type="RefSeq" id="WP_125964949.1">
    <property type="nucleotide sequence ID" value="NZ_RXFQ01000004.1"/>
</dbReference>
<reference evidence="2 3" key="1">
    <citation type="submission" date="2018-12" db="EMBL/GenBank/DDBJ databases">
        <title>The genome sequences of strain 502.</title>
        <authorList>
            <person name="Gao J."/>
            <person name="Sun J."/>
        </authorList>
    </citation>
    <scope>NUCLEOTIDE SEQUENCE [LARGE SCALE GENOMIC DNA]</scope>
    <source>
        <strain evidence="2 3">502</strain>
    </source>
</reference>
<dbReference type="Proteomes" id="UP000271137">
    <property type="component" value="Unassembled WGS sequence"/>
</dbReference>
<gene>
    <name evidence="2" type="ORF">EJO66_08070</name>
</gene>
<name>A0ABY0A9T6_9BURK</name>
<sequence>MNDSSLLDLAESARRARPLRSWQGSQKEALRLRLAALHRAWSDEWLPAREDLPAEPEIHVDEPGRTTGLAASEDMACWAFAAAERRVPASLPGLEAMTVAAPDASAAALRAIAGRMFASDAGGAAGSAQGTARIATAVARAAWADWLRRIEVLLAGFGLEPQQTEGSREGNALSNPWSGALSVHWPWCGGVWRLGLPHGAVAAVLASEPAAARPPLRSGDHLLPKEPLDQALADRRVALRVMLKGAELNLGQLQELRVDDVVPLEHLLDAPAHVVGADGGRVCDGWLGQSDGRMAIELAVSAPPAAGTGLRMNTQQSKEREQ</sequence>
<comment type="caution">
    <text evidence="2">The sequence shown here is derived from an EMBL/GenBank/DDBJ whole genome shotgun (WGS) entry which is preliminary data.</text>
</comment>
<dbReference type="Gene3D" id="2.30.330.10">
    <property type="entry name" value="SpoA-like"/>
    <property type="match status" value="1"/>
</dbReference>
<keyword evidence="2" id="KW-0969">Cilium</keyword>
<dbReference type="EMBL" id="RXFQ01000004">
    <property type="protein sequence ID" value="RSZ40087.1"/>
    <property type="molecule type" value="Genomic_DNA"/>
</dbReference>
<proteinExistence type="predicted"/>
<protein>
    <submittedName>
        <fullName evidence="2">FliM/FliN family flagellar motor switch protein</fullName>
    </submittedName>
</protein>